<name>A0A2Z2K9D1_9BACL</name>
<proteinExistence type="predicted"/>
<keyword evidence="2" id="KW-1185">Reference proteome</keyword>
<accession>A0A2Z2K9D1</accession>
<gene>
    <name evidence="1" type="ORF">B9T62_15225</name>
</gene>
<evidence type="ECO:0000313" key="2">
    <source>
        <dbReference type="Proteomes" id="UP000249890"/>
    </source>
</evidence>
<dbReference type="KEGG" id="pdh:B9T62_15225"/>
<dbReference type="EMBL" id="CP021780">
    <property type="protein sequence ID" value="ASA22007.1"/>
    <property type="molecule type" value="Genomic_DNA"/>
</dbReference>
<protein>
    <submittedName>
        <fullName evidence="1">Uncharacterized protein</fullName>
    </submittedName>
</protein>
<organism evidence="1 2">
    <name type="scientific">Paenibacillus donghaensis</name>
    <dbReference type="NCBI Taxonomy" id="414771"/>
    <lineage>
        <taxon>Bacteria</taxon>
        <taxon>Bacillati</taxon>
        <taxon>Bacillota</taxon>
        <taxon>Bacilli</taxon>
        <taxon>Bacillales</taxon>
        <taxon>Paenibacillaceae</taxon>
        <taxon>Paenibacillus</taxon>
    </lineage>
</organism>
<reference evidence="1 2" key="1">
    <citation type="submission" date="2017-06" db="EMBL/GenBank/DDBJ databases">
        <title>Complete genome sequence of Paenibacillus donghaensis KCTC 13049T isolated from East Sea sediment, South Korea.</title>
        <authorList>
            <person name="Jung B.K."/>
            <person name="Hong S.-J."/>
            <person name="Shin J.-H."/>
        </authorList>
    </citation>
    <scope>NUCLEOTIDE SEQUENCE [LARGE SCALE GENOMIC DNA]</scope>
    <source>
        <strain evidence="1 2">KCTC 13049</strain>
    </source>
</reference>
<dbReference type="Proteomes" id="UP000249890">
    <property type="component" value="Chromosome"/>
</dbReference>
<sequence length="74" mass="9036">MVHDKNSKEFLRSNENLHKRFTELQKNYGQEYNFFFYIKNQSFFLNCAPISVDYRDYRELRQQILSCIDDTEGV</sequence>
<dbReference type="AlphaFoldDB" id="A0A2Z2K9D1"/>
<evidence type="ECO:0000313" key="1">
    <source>
        <dbReference type="EMBL" id="ASA22007.1"/>
    </source>
</evidence>